<feature type="chain" id="PRO_5043538964" evidence="1">
    <location>
        <begin position="18"/>
        <end position="202"/>
    </location>
</feature>
<keyword evidence="1" id="KW-0732">Signal</keyword>
<dbReference type="EMBL" id="CAVLEF010000003">
    <property type="protein sequence ID" value="CAK1542484.1"/>
    <property type="molecule type" value="Genomic_DNA"/>
</dbReference>
<dbReference type="SMART" id="SM00708">
    <property type="entry name" value="PhBP"/>
    <property type="match status" value="1"/>
</dbReference>
<dbReference type="AlphaFoldDB" id="A0AAV1IZ82"/>
<dbReference type="Proteomes" id="UP001497472">
    <property type="component" value="Unassembled WGS sequence"/>
</dbReference>
<keyword evidence="3" id="KW-1185">Reference proteome</keyword>
<comment type="caution">
    <text evidence="2">The sequence shown here is derived from an EMBL/GenBank/DDBJ whole genome shotgun (WGS) entry which is preliminary data.</text>
</comment>
<proteinExistence type="predicted"/>
<evidence type="ECO:0000256" key="1">
    <source>
        <dbReference type="SAM" id="SignalP"/>
    </source>
</evidence>
<dbReference type="Gene3D" id="1.10.238.20">
    <property type="entry name" value="Pheromone/general odorant binding protein domain"/>
    <property type="match status" value="1"/>
</dbReference>
<dbReference type="Pfam" id="PF01395">
    <property type="entry name" value="PBP_GOBP"/>
    <property type="match status" value="1"/>
</dbReference>
<organism evidence="2 3">
    <name type="scientific">Leptosia nina</name>
    <dbReference type="NCBI Taxonomy" id="320188"/>
    <lineage>
        <taxon>Eukaryota</taxon>
        <taxon>Metazoa</taxon>
        <taxon>Ecdysozoa</taxon>
        <taxon>Arthropoda</taxon>
        <taxon>Hexapoda</taxon>
        <taxon>Insecta</taxon>
        <taxon>Pterygota</taxon>
        <taxon>Neoptera</taxon>
        <taxon>Endopterygota</taxon>
        <taxon>Lepidoptera</taxon>
        <taxon>Glossata</taxon>
        <taxon>Ditrysia</taxon>
        <taxon>Papilionoidea</taxon>
        <taxon>Pieridae</taxon>
        <taxon>Pierinae</taxon>
        <taxon>Leptosia</taxon>
    </lineage>
</organism>
<evidence type="ECO:0000313" key="3">
    <source>
        <dbReference type="Proteomes" id="UP001497472"/>
    </source>
</evidence>
<sequence>MIVILLGLYSLIPFIHCGDKVKNGMTEVMGIETGNDIKIDKNTIITQNMKLTTRNYKKEKQEQEPDWSYSSIPIDVSEHAQEFKRNMTECLKEVQAAKPQIRRLSPKMESPVHGECLIACVLKRNGVIERGKIHKENLILLIKKFYPKEDKLIKKLERNINKCINMSVKNKDECALAEQLNQCTHNIMMNNNKHKIVENKKN</sequence>
<reference evidence="2 3" key="1">
    <citation type="submission" date="2023-11" db="EMBL/GenBank/DDBJ databases">
        <authorList>
            <person name="Okamura Y."/>
        </authorList>
    </citation>
    <scope>NUCLEOTIDE SEQUENCE [LARGE SCALE GENOMIC DNA]</scope>
</reference>
<accession>A0AAV1IZ82</accession>
<dbReference type="SUPFAM" id="SSF47565">
    <property type="entry name" value="Insect pheromone/odorant-binding proteins"/>
    <property type="match status" value="1"/>
</dbReference>
<feature type="signal peptide" evidence="1">
    <location>
        <begin position="1"/>
        <end position="17"/>
    </location>
</feature>
<dbReference type="InterPro" id="IPR036728">
    <property type="entry name" value="PBP_GOBP_sf"/>
</dbReference>
<name>A0AAV1IZ82_9NEOP</name>
<dbReference type="CDD" id="cd23992">
    <property type="entry name" value="PBP_GOBP"/>
    <property type="match status" value="1"/>
</dbReference>
<evidence type="ECO:0000313" key="2">
    <source>
        <dbReference type="EMBL" id="CAK1542484.1"/>
    </source>
</evidence>
<dbReference type="GO" id="GO:0005549">
    <property type="term" value="F:odorant binding"/>
    <property type="evidence" value="ECO:0007669"/>
    <property type="project" value="InterPro"/>
</dbReference>
<dbReference type="InterPro" id="IPR006170">
    <property type="entry name" value="PBP/GOBP"/>
</dbReference>
<gene>
    <name evidence="2" type="ORF">LNINA_LOCUS2378</name>
</gene>
<protein>
    <submittedName>
        <fullName evidence="2">Uncharacterized protein</fullName>
    </submittedName>
</protein>